<protein>
    <recommendedName>
        <fullName evidence="4">Secreted protein</fullName>
    </recommendedName>
</protein>
<evidence type="ECO:0000313" key="2">
    <source>
        <dbReference type="EMBL" id="KAF9532390.1"/>
    </source>
</evidence>
<keyword evidence="3" id="KW-1185">Reference proteome</keyword>
<proteinExistence type="predicted"/>
<dbReference type="EMBL" id="MU157832">
    <property type="protein sequence ID" value="KAF9532390.1"/>
    <property type="molecule type" value="Genomic_DNA"/>
</dbReference>
<reference evidence="2" key="1">
    <citation type="submission" date="2020-11" db="EMBL/GenBank/DDBJ databases">
        <authorList>
            <consortium name="DOE Joint Genome Institute"/>
            <person name="Ahrendt S."/>
            <person name="Riley R."/>
            <person name="Andreopoulos W."/>
            <person name="Labutti K."/>
            <person name="Pangilinan J."/>
            <person name="Ruiz-Duenas F.J."/>
            <person name="Barrasa J.M."/>
            <person name="Sanchez-Garcia M."/>
            <person name="Camarero S."/>
            <person name="Miyauchi S."/>
            <person name="Serrano A."/>
            <person name="Linde D."/>
            <person name="Babiker R."/>
            <person name="Drula E."/>
            <person name="Ayuso-Fernandez I."/>
            <person name="Pacheco R."/>
            <person name="Padilla G."/>
            <person name="Ferreira P."/>
            <person name="Barriuso J."/>
            <person name="Kellner H."/>
            <person name="Castanera R."/>
            <person name="Alfaro M."/>
            <person name="Ramirez L."/>
            <person name="Pisabarro A.G."/>
            <person name="Kuo A."/>
            <person name="Tritt A."/>
            <person name="Lipzen A."/>
            <person name="He G."/>
            <person name="Yan M."/>
            <person name="Ng V."/>
            <person name="Cullen D."/>
            <person name="Martin F."/>
            <person name="Rosso M.-N."/>
            <person name="Henrissat B."/>
            <person name="Hibbett D."/>
            <person name="Martinez A.T."/>
            <person name="Grigoriev I.V."/>
        </authorList>
    </citation>
    <scope>NUCLEOTIDE SEQUENCE</scope>
    <source>
        <strain evidence="2">CBS 506.95</strain>
    </source>
</reference>
<feature type="signal peptide" evidence="1">
    <location>
        <begin position="1"/>
        <end position="16"/>
    </location>
</feature>
<accession>A0A9P6EP15</accession>
<name>A0A9P6EP15_9AGAR</name>
<feature type="chain" id="PRO_5040453230" description="Secreted protein" evidence="1">
    <location>
        <begin position="17"/>
        <end position="130"/>
    </location>
</feature>
<dbReference type="Proteomes" id="UP000807306">
    <property type="component" value="Unassembled WGS sequence"/>
</dbReference>
<keyword evidence="1" id="KW-0732">Signal</keyword>
<organism evidence="2 3">
    <name type="scientific">Crepidotus variabilis</name>
    <dbReference type="NCBI Taxonomy" id="179855"/>
    <lineage>
        <taxon>Eukaryota</taxon>
        <taxon>Fungi</taxon>
        <taxon>Dikarya</taxon>
        <taxon>Basidiomycota</taxon>
        <taxon>Agaricomycotina</taxon>
        <taxon>Agaricomycetes</taxon>
        <taxon>Agaricomycetidae</taxon>
        <taxon>Agaricales</taxon>
        <taxon>Agaricineae</taxon>
        <taxon>Crepidotaceae</taxon>
        <taxon>Crepidotus</taxon>
    </lineage>
</organism>
<comment type="caution">
    <text evidence="2">The sequence shown here is derived from an EMBL/GenBank/DDBJ whole genome shotgun (WGS) entry which is preliminary data.</text>
</comment>
<evidence type="ECO:0000256" key="1">
    <source>
        <dbReference type="SAM" id="SignalP"/>
    </source>
</evidence>
<evidence type="ECO:0008006" key="4">
    <source>
        <dbReference type="Google" id="ProtNLM"/>
    </source>
</evidence>
<evidence type="ECO:0000313" key="3">
    <source>
        <dbReference type="Proteomes" id="UP000807306"/>
    </source>
</evidence>
<sequence length="130" mass="14948">MAMLCFLLSFQPLTCGTQSHSILGYQAIGHSARCRDETRGIYRFLARRSAMQSYFYAIQFVHICMCLHRRLPDHFGQMRSGWTEMGRGLRPSSFTSHYPFCPIDKAVSRLWVGHTSSQCEKKDSCLRSMA</sequence>
<gene>
    <name evidence="2" type="ORF">CPB83DRAFT_676549</name>
</gene>
<dbReference type="AlphaFoldDB" id="A0A9P6EP15"/>